<dbReference type="GO" id="GO:0016491">
    <property type="term" value="F:oxidoreductase activity"/>
    <property type="evidence" value="ECO:0007669"/>
    <property type="project" value="UniProtKB-KW"/>
</dbReference>
<dbReference type="InterPro" id="IPR002347">
    <property type="entry name" value="SDR_fam"/>
</dbReference>
<dbReference type="Pfam" id="PF00106">
    <property type="entry name" value="adh_short"/>
    <property type="match status" value="1"/>
</dbReference>
<feature type="region of interest" description="Disordered" evidence="2">
    <location>
        <begin position="22"/>
        <end position="43"/>
    </location>
</feature>
<organism evidence="4 5">
    <name type="scientific">Trichogramma kaykai</name>
    <dbReference type="NCBI Taxonomy" id="54128"/>
    <lineage>
        <taxon>Eukaryota</taxon>
        <taxon>Metazoa</taxon>
        <taxon>Ecdysozoa</taxon>
        <taxon>Arthropoda</taxon>
        <taxon>Hexapoda</taxon>
        <taxon>Insecta</taxon>
        <taxon>Pterygota</taxon>
        <taxon>Neoptera</taxon>
        <taxon>Endopterygota</taxon>
        <taxon>Hymenoptera</taxon>
        <taxon>Apocrita</taxon>
        <taxon>Proctotrupomorpha</taxon>
        <taxon>Chalcidoidea</taxon>
        <taxon>Trichogrammatidae</taxon>
        <taxon>Trichogramma</taxon>
    </lineage>
</organism>
<name>A0ABD2WC59_9HYME</name>
<evidence type="ECO:0000256" key="1">
    <source>
        <dbReference type="ARBA" id="ARBA00023002"/>
    </source>
</evidence>
<dbReference type="InterPro" id="IPR036291">
    <property type="entry name" value="NAD(P)-bd_dom_sf"/>
</dbReference>
<dbReference type="InterPro" id="IPR053011">
    <property type="entry name" value="SDR_family_member_7"/>
</dbReference>
<dbReference type="GO" id="GO:0006629">
    <property type="term" value="P:lipid metabolic process"/>
    <property type="evidence" value="ECO:0007669"/>
    <property type="project" value="UniProtKB-ARBA"/>
</dbReference>
<proteinExistence type="predicted"/>
<evidence type="ECO:0000256" key="2">
    <source>
        <dbReference type="SAM" id="MobiDB-lite"/>
    </source>
</evidence>
<keyword evidence="5" id="KW-1185">Reference proteome</keyword>
<feature type="domain" description="Ketoreductase" evidence="3">
    <location>
        <begin position="225"/>
        <end position="414"/>
    </location>
</feature>
<sequence length="506" mass="56022">MYYLGEDDDGLSLPPIHVDPPIISVQPTSNRASRHQASTTTSSNDWISTLPTRFGFGSQRHFLSQADQVEIQQIVELSSLLGKRQNGAQYRVKVDNGDTTFLAVEDHSQQAAAAAENNRRWTFTSSWGSCRELRLNLLDLSGETALVVRKTLGCACLPGFLHKVQVESSDRRRLGSVEQNFTLLGVSFTVYDETRQALCHIDGPSIYSCCMSTETQFQVDTLCGQVVWITGASSGIGEHLAYVLAKAGCKLILSARREAELQKVKSNCLTANPKLQDHDIQVLIFDVRVMESHERIFNDVLTTFGRLDILVNNAGRSQRAVWEDIDIAVDREVFDLNTFSVVSLSRLAVKYFHRQGRGHIAVTSSLAGILGAPFSGSYTGSKHAIHGYFESLRMEKINQNIAITLVCPGPIQTDFLAESFTENAGEKYGQQTEVASNKVSAARCAKLFGSAIANQLEEVWIGHSNSIQLTYAVKYYPNLTNLFMPYIGNAFIQRIRDAKVTVNVQP</sequence>
<feature type="compositionally biased region" description="Polar residues" evidence="2">
    <location>
        <begin position="25"/>
        <end position="43"/>
    </location>
</feature>
<dbReference type="PANTHER" id="PTHR44269">
    <property type="entry name" value="DEHYDROGENASE/REDUCTASE SDR FAMILY MEMBER 7-RELATED"/>
    <property type="match status" value="1"/>
</dbReference>
<comment type="caution">
    <text evidence="4">The sequence shown here is derived from an EMBL/GenBank/DDBJ whole genome shotgun (WGS) entry which is preliminary data.</text>
</comment>
<dbReference type="SUPFAM" id="SSF51735">
    <property type="entry name" value="NAD(P)-binding Rossmann-fold domains"/>
    <property type="match status" value="1"/>
</dbReference>
<dbReference type="InterPro" id="IPR057326">
    <property type="entry name" value="KR_dom"/>
</dbReference>
<dbReference type="PROSITE" id="PS00061">
    <property type="entry name" value="ADH_SHORT"/>
    <property type="match status" value="1"/>
</dbReference>
<dbReference type="Proteomes" id="UP001627154">
    <property type="component" value="Unassembled WGS sequence"/>
</dbReference>
<evidence type="ECO:0000313" key="5">
    <source>
        <dbReference type="Proteomes" id="UP001627154"/>
    </source>
</evidence>
<dbReference type="EMBL" id="JBJJXI010000117">
    <property type="protein sequence ID" value="KAL3390605.1"/>
    <property type="molecule type" value="Genomic_DNA"/>
</dbReference>
<dbReference type="AlphaFoldDB" id="A0ABD2WC59"/>
<gene>
    <name evidence="4" type="ORF">TKK_014745</name>
</gene>
<reference evidence="4 5" key="1">
    <citation type="journal article" date="2024" name="bioRxiv">
        <title>A reference genome for Trichogramma kaykai: A tiny desert-dwelling parasitoid wasp with competing sex-ratio distorters.</title>
        <authorList>
            <person name="Culotta J."/>
            <person name="Lindsey A.R."/>
        </authorList>
    </citation>
    <scope>NUCLEOTIDE SEQUENCE [LARGE SCALE GENOMIC DNA]</scope>
    <source>
        <strain evidence="4 5">KSX58</strain>
    </source>
</reference>
<evidence type="ECO:0000259" key="3">
    <source>
        <dbReference type="SMART" id="SM00822"/>
    </source>
</evidence>
<dbReference type="PRINTS" id="PR00081">
    <property type="entry name" value="GDHRDH"/>
</dbReference>
<accession>A0ABD2WC59</accession>
<protein>
    <recommendedName>
        <fullName evidence="3">Ketoreductase domain-containing protein</fullName>
    </recommendedName>
</protein>
<evidence type="ECO:0000313" key="4">
    <source>
        <dbReference type="EMBL" id="KAL3390605.1"/>
    </source>
</evidence>
<dbReference type="PANTHER" id="PTHR44269:SF1">
    <property type="entry name" value="DEHYDROGENASE_REDUCTASE SDR FAMILY MEMBER 7"/>
    <property type="match status" value="1"/>
</dbReference>
<keyword evidence="1" id="KW-0560">Oxidoreductase</keyword>
<dbReference type="SMART" id="SM00822">
    <property type="entry name" value="PKS_KR"/>
    <property type="match status" value="1"/>
</dbReference>
<dbReference type="Gene3D" id="3.40.50.720">
    <property type="entry name" value="NAD(P)-binding Rossmann-like Domain"/>
    <property type="match status" value="1"/>
</dbReference>
<dbReference type="InterPro" id="IPR020904">
    <property type="entry name" value="Sc_DH/Rdtase_CS"/>
</dbReference>